<reference evidence="5 6" key="1">
    <citation type="submission" date="2020-02" db="EMBL/GenBank/DDBJ databases">
        <title>Draft genome sequence of Limisphaera ngatamarikiensis NGM72.4T, a thermophilic Verrucomicrobia grouped in subdivision 3.</title>
        <authorList>
            <person name="Carere C.R."/>
            <person name="Steen J."/>
            <person name="Hugenholtz P."/>
            <person name="Stott M.B."/>
        </authorList>
    </citation>
    <scope>NUCLEOTIDE SEQUENCE [LARGE SCALE GENOMIC DNA]</scope>
    <source>
        <strain evidence="5 6">NGM72.4</strain>
    </source>
</reference>
<gene>
    <name evidence="5" type="ORF">G4L39_13680</name>
</gene>
<keyword evidence="2" id="KW-0732">Signal</keyword>
<keyword evidence="6" id="KW-1185">Reference proteome</keyword>
<dbReference type="Gene3D" id="1.50.10.100">
    <property type="entry name" value="Chondroitin AC/alginate lyase"/>
    <property type="match status" value="1"/>
</dbReference>
<feature type="domain" description="Heparinase II N-terminal" evidence="4">
    <location>
        <begin position="56"/>
        <end position="426"/>
    </location>
</feature>
<evidence type="ECO:0000313" key="5">
    <source>
        <dbReference type="EMBL" id="NGO40433.1"/>
    </source>
</evidence>
<dbReference type="InterPro" id="IPR012480">
    <property type="entry name" value="Hepar_II_III_C"/>
</dbReference>
<dbReference type="InterPro" id="IPR008929">
    <property type="entry name" value="Chondroitin_lyas"/>
</dbReference>
<dbReference type="AlphaFoldDB" id="A0A6M1RS55"/>
<comment type="subcellular location">
    <subcellularLocation>
        <location evidence="1">Cell envelope</location>
    </subcellularLocation>
</comment>
<dbReference type="RefSeq" id="WP_165109030.1">
    <property type="nucleotide sequence ID" value="NZ_JAAKYA010000092.1"/>
</dbReference>
<evidence type="ECO:0000256" key="1">
    <source>
        <dbReference type="ARBA" id="ARBA00004196"/>
    </source>
</evidence>
<dbReference type="GO" id="GO:0016829">
    <property type="term" value="F:lyase activity"/>
    <property type="evidence" value="ECO:0007669"/>
    <property type="project" value="InterPro"/>
</dbReference>
<organism evidence="5 6">
    <name type="scientific">Limisphaera ngatamarikiensis</name>
    <dbReference type="NCBI Taxonomy" id="1324935"/>
    <lineage>
        <taxon>Bacteria</taxon>
        <taxon>Pseudomonadati</taxon>
        <taxon>Verrucomicrobiota</taxon>
        <taxon>Verrucomicrobiia</taxon>
        <taxon>Limisphaerales</taxon>
        <taxon>Limisphaeraceae</taxon>
        <taxon>Limisphaera</taxon>
    </lineage>
</organism>
<evidence type="ECO:0000259" key="4">
    <source>
        <dbReference type="Pfam" id="PF16332"/>
    </source>
</evidence>
<dbReference type="InterPro" id="IPR032518">
    <property type="entry name" value="HepII_N"/>
</dbReference>
<dbReference type="EMBL" id="JAAKYA010000092">
    <property type="protein sequence ID" value="NGO40433.1"/>
    <property type="molecule type" value="Genomic_DNA"/>
</dbReference>
<evidence type="ECO:0000313" key="6">
    <source>
        <dbReference type="Proteomes" id="UP000477311"/>
    </source>
</evidence>
<dbReference type="SUPFAM" id="SSF48230">
    <property type="entry name" value="Chondroitin AC/alginate lyase"/>
    <property type="match status" value="1"/>
</dbReference>
<dbReference type="Gene3D" id="2.60.40.10">
    <property type="entry name" value="Immunoglobulins"/>
    <property type="match status" value="1"/>
</dbReference>
<dbReference type="Proteomes" id="UP000477311">
    <property type="component" value="Unassembled WGS sequence"/>
</dbReference>
<feature type="signal peptide" evidence="2">
    <location>
        <begin position="1"/>
        <end position="19"/>
    </location>
</feature>
<dbReference type="Gene3D" id="2.70.98.70">
    <property type="match status" value="1"/>
</dbReference>
<sequence>MRRILPALLVLVRTLGWGAAPPAVTDRPARPDEIGYRPAEGELVRLNPPALTWLVDPEAHTWTVQWSTDPAFRTARTATNLPFNVYVDSRPWPPGRYFWRYQFTTRDGRTSTWSRVRSFVVPPDAVEFPMPTRAEQRARLPREHPRLFLRPEDLPRLRALATGPEKAAFDALRARADRYIQTGPTPEPTHLGSANDKTDRERIRYWWPNREQALRACQEAETIAFVYLITQEPRYGEAARRWILHLASWDPDGPTNFRLNCEAGKVMLHRPARAYDWAWDTLTEADRERVRRVMARRARDAWESGEVGRGTGHLQRPFNSHGNRTWHKLAETAIAFYDEIPEAEHWLDYALHKFYAAYPVWSDDDGGWHEGLSYWGGYMAKAVWWCQLAETALGIEWWHKPFFARVADYALYTAPPGSPNMGFGDLSHGTPSRTWGGFMDYFLRRLGKRPDVPHAPCWRWWAEQWKLDPTEGVLEFLYRARLPDPPPALPPTNLPPSRVFHGIGVASLHHTLLNSTDDVHLLFKSSPFGSQSHGHNPQNSFQLNAYGEALLTTCVYRDLHGSEFHTRWAWSTRAHNAVLVNGEGQIPHSAMATGRIAAAQLTPAWDYIEGDAVGAYAGRLIRARRKILFYKPELVVVCDDLAAPRPATYQFLLHALSPFTVDEPGARLELNRPRAALTVRYLAPVELRFRQWDGYDPPPDRPFPNQWHVEASTVQPLPRLLLLTILQPRRSGAPEPWPVVERLESSTAVGVRLRNGSHTLRIAFRLSDDGRAQWAGLEFDQPVVVQRD</sequence>
<dbReference type="InterPro" id="IPR013783">
    <property type="entry name" value="Ig-like_fold"/>
</dbReference>
<feature type="chain" id="PRO_5026745754" evidence="2">
    <location>
        <begin position="20"/>
        <end position="788"/>
    </location>
</feature>
<dbReference type="GO" id="GO:0030313">
    <property type="term" value="C:cell envelope"/>
    <property type="evidence" value="ECO:0007669"/>
    <property type="project" value="UniProtKB-SubCell"/>
</dbReference>
<evidence type="ECO:0000256" key="2">
    <source>
        <dbReference type="SAM" id="SignalP"/>
    </source>
</evidence>
<name>A0A6M1RS55_9BACT</name>
<dbReference type="Pfam" id="PF16332">
    <property type="entry name" value="DUF4962"/>
    <property type="match status" value="1"/>
</dbReference>
<proteinExistence type="predicted"/>
<dbReference type="Pfam" id="PF07940">
    <property type="entry name" value="Hepar_II_III_C"/>
    <property type="match status" value="1"/>
</dbReference>
<accession>A0A6M1RS55</accession>
<comment type="caution">
    <text evidence="5">The sequence shown here is derived from an EMBL/GenBank/DDBJ whole genome shotgun (WGS) entry which is preliminary data.</text>
</comment>
<evidence type="ECO:0000259" key="3">
    <source>
        <dbReference type="Pfam" id="PF07940"/>
    </source>
</evidence>
<protein>
    <submittedName>
        <fullName evidence="5">DUF4962 domain-containing protein</fullName>
    </submittedName>
</protein>
<feature type="domain" description="Heparinase II/III-like C-terminal" evidence="3">
    <location>
        <begin position="495"/>
        <end position="672"/>
    </location>
</feature>